<proteinExistence type="predicted"/>
<dbReference type="RefSeq" id="WP_094967027.1">
    <property type="nucleotide sequence ID" value="NZ_NGJN01000001.1"/>
</dbReference>
<sequence length="135" mass="15572">MRKINIIFILCLLVMACKNEQNQATSLEESRDKSYSQNDGLITMKGEFVYYADAAVLQTKNDIYGVVIDKNMHTLAEQVKPFKTEDTDMVPVTVRVRKFEKPKDEEGWPYRVEIKDILKVEAPSKNRDDVIKLAN</sequence>
<keyword evidence="2" id="KW-1185">Reference proteome</keyword>
<accession>A0A265V0E1</accession>
<dbReference type="Proteomes" id="UP000216840">
    <property type="component" value="Unassembled WGS sequence"/>
</dbReference>
<organism evidence="1 2">
    <name type="scientific">Winogradskyella aurantia</name>
    <dbReference type="NCBI Taxonomy" id="1915063"/>
    <lineage>
        <taxon>Bacteria</taxon>
        <taxon>Pseudomonadati</taxon>
        <taxon>Bacteroidota</taxon>
        <taxon>Flavobacteriia</taxon>
        <taxon>Flavobacteriales</taxon>
        <taxon>Flavobacteriaceae</taxon>
        <taxon>Winogradskyella</taxon>
    </lineage>
</organism>
<dbReference type="PROSITE" id="PS51257">
    <property type="entry name" value="PROKAR_LIPOPROTEIN"/>
    <property type="match status" value="1"/>
</dbReference>
<evidence type="ECO:0000313" key="2">
    <source>
        <dbReference type="Proteomes" id="UP000216840"/>
    </source>
</evidence>
<dbReference type="AlphaFoldDB" id="A0A265V0E1"/>
<gene>
    <name evidence="1" type="ORF">CA834_02225</name>
</gene>
<name>A0A265V0E1_9FLAO</name>
<protein>
    <recommendedName>
        <fullName evidence="3">NlpE C-terminal OB domain-containing protein</fullName>
    </recommendedName>
</protein>
<comment type="caution">
    <text evidence="1">The sequence shown here is derived from an EMBL/GenBank/DDBJ whole genome shotgun (WGS) entry which is preliminary data.</text>
</comment>
<dbReference type="EMBL" id="NGJN01000001">
    <property type="protein sequence ID" value="OZV70952.1"/>
    <property type="molecule type" value="Genomic_DNA"/>
</dbReference>
<evidence type="ECO:0008006" key="3">
    <source>
        <dbReference type="Google" id="ProtNLM"/>
    </source>
</evidence>
<evidence type="ECO:0000313" key="1">
    <source>
        <dbReference type="EMBL" id="OZV70952.1"/>
    </source>
</evidence>
<reference evidence="1 2" key="1">
    <citation type="submission" date="2017-05" db="EMBL/GenBank/DDBJ databases">
        <title>The draft genome sequence of Idiomarina salinarum WNB302.</title>
        <authorList>
            <person name="Sun Y."/>
            <person name="Chen B."/>
            <person name="Du Z."/>
        </authorList>
    </citation>
    <scope>NUCLEOTIDE SEQUENCE [LARGE SCALE GENOMIC DNA]</scope>
    <source>
        <strain evidence="1 2">WNB302</strain>
    </source>
</reference>
<dbReference type="OrthoDB" id="1143948at2"/>